<organism evidence="1 2">
    <name type="scientific">Amycolatopsis cynarae</name>
    <dbReference type="NCBI Taxonomy" id="2995223"/>
    <lineage>
        <taxon>Bacteria</taxon>
        <taxon>Bacillati</taxon>
        <taxon>Actinomycetota</taxon>
        <taxon>Actinomycetes</taxon>
        <taxon>Pseudonocardiales</taxon>
        <taxon>Pseudonocardiaceae</taxon>
        <taxon>Amycolatopsis</taxon>
    </lineage>
</organism>
<proteinExistence type="predicted"/>
<gene>
    <name evidence="1" type="ORF">ORV05_16850</name>
</gene>
<dbReference type="RefSeq" id="WP_268759453.1">
    <property type="nucleotide sequence ID" value="NZ_CP113836.1"/>
</dbReference>
<keyword evidence="2" id="KW-1185">Reference proteome</keyword>
<evidence type="ECO:0000313" key="1">
    <source>
        <dbReference type="EMBL" id="WAL69367.1"/>
    </source>
</evidence>
<name>A0ABY7BDN1_9PSEU</name>
<sequence length="88" mass="9867">MLVYDELDDPRPPTVTSVRLRDAGNEISRRFVDTCVHTARHLHTDGHIRNSFGRPIPVLVHYDTIAAQTEAANPPGLPDDFVAWVHAQ</sequence>
<protein>
    <submittedName>
        <fullName evidence="1">Uncharacterized protein</fullName>
    </submittedName>
</protein>
<reference evidence="1" key="1">
    <citation type="submission" date="2022-11" db="EMBL/GenBank/DDBJ databases">
        <authorList>
            <person name="Mo P."/>
        </authorList>
    </citation>
    <scope>NUCLEOTIDE SEQUENCE</scope>
    <source>
        <strain evidence="1">HUAS 11-8</strain>
    </source>
</reference>
<accession>A0ABY7BDN1</accession>
<dbReference type="Proteomes" id="UP001163203">
    <property type="component" value="Chromosome"/>
</dbReference>
<evidence type="ECO:0000313" key="2">
    <source>
        <dbReference type="Proteomes" id="UP001163203"/>
    </source>
</evidence>
<dbReference type="EMBL" id="CP113836">
    <property type="protein sequence ID" value="WAL69367.1"/>
    <property type="molecule type" value="Genomic_DNA"/>
</dbReference>